<dbReference type="HOGENOM" id="CLU_326512_0_0_1"/>
<evidence type="ECO:0000313" key="3">
    <source>
        <dbReference type="EMBL" id="EAZ63675.2"/>
    </source>
</evidence>
<reference evidence="3 4" key="1">
    <citation type="journal article" date="2007" name="Nat. Biotechnol.">
        <title>Genome sequence of the lignocellulose-bioconverting and xylose-fermenting yeast Pichia stipitis.</title>
        <authorList>
            <person name="Jeffries T.W."/>
            <person name="Grigoriev I.V."/>
            <person name="Grimwood J."/>
            <person name="Laplaza J.M."/>
            <person name="Aerts A."/>
            <person name="Salamov A."/>
            <person name="Schmutz J."/>
            <person name="Lindquist E."/>
            <person name="Dehal P."/>
            <person name="Shapiro H."/>
            <person name="Jin Y.S."/>
            <person name="Passoth V."/>
            <person name="Richardson P.M."/>
        </authorList>
    </citation>
    <scope>NUCLEOTIDE SEQUENCE [LARGE SCALE GENOMIC DNA]</scope>
    <source>
        <strain evidence="4">ATCC 58785 / CBS 6054 / NBRC 10063 / NRRL Y-11545</strain>
    </source>
</reference>
<proteinExistence type="predicted"/>
<dbReference type="OMA" id="WWNILER"/>
<keyword evidence="4" id="KW-1185">Reference proteome</keyword>
<comment type="caution">
    <text evidence="3">The sequence shown here is derived from an EMBL/GenBank/DDBJ whole genome shotgun (WGS) entry which is preliminary data.</text>
</comment>
<dbReference type="Proteomes" id="UP000002258">
    <property type="component" value="Chromosome 1"/>
</dbReference>
<feature type="compositionally biased region" description="Low complexity" evidence="1">
    <location>
        <begin position="35"/>
        <end position="54"/>
    </location>
</feature>
<feature type="region of interest" description="Disordered" evidence="1">
    <location>
        <begin position="131"/>
        <end position="150"/>
    </location>
</feature>
<organism evidence="3 4">
    <name type="scientific">Scheffersomyces stipitis (strain ATCC 58785 / CBS 6054 / NBRC 10063 / NRRL Y-11545)</name>
    <name type="common">Yeast</name>
    <name type="synonym">Pichia stipitis</name>
    <dbReference type="NCBI Taxonomy" id="322104"/>
    <lineage>
        <taxon>Eukaryota</taxon>
        <taxon>Fungi</taxon>
        <taxon>Dikarya</taxon>
        <taxon>Ascomycota</taxon>
        <taxon>Saccharomycotina</taxon>
        <taxon>Pichiomycetes</taxon>
        <taxon>Debaryomycetaceae</taxon>
        <taxon>Scheffersomyces</taxon>
    </lineage>
</organism>
<evidence type="ECO:0000259" key="2">
    <source>
        <dbReference type="Pfam" id="PF22874"/>
    </source>
</evidence>
<protein>
    <recommendedName>
        <fullName evidence="2">SBE2/SBE22 middle domain-containing protein</fullName>
    </recommendedName>
</protein>
<gene>
    <name evidence="3" type="ORF">PICST_51421</name>
</gene>
<evidence type="ECO:0000313" key="4">
    <source>
        <dbReference type="Proteomes" id="UP000002258"/>
    </source>
</evidence>
<feature type="compositionally biased region" description="Polar residues" evidence="1">
    <location>
        <begin position="246"/>
        <end position="267"/>
    </location>
</feature>
<dbReference type="Pfam" id="PF22874">
    <property type="entry name" value="SBE2_M"/>
    <property type="match status" value="1"/>
</dbReference>
<evidence type="ECO:0000256" key="1">
    <source>
        <dbReference type="SAM" id="MobiDB-lite"/>
    </source>
</evidence>
<feature type="compositionally biased region" description="Basic and acidic residues" evidence="1">
    <location>
        <begin position="284"/>
        <end position="293"/>
    </location>
</feature>
<dbReference type="EMBL" id="AAVQ01000001">
    <property type="protein sequence ID" value="EAZ63675.2"/>
    <property type="molecule type" value="Genomic_DNA"/>
</dbReference>
<dbReference type="InterPro" id="IPR053949">
    <property type="entry name" value="SBE2/SBE22_M"/>
</dbReference>
<feature type="region of interest" description="Disordered" evidence="1">
    <location>
        <begin position="218"/>
        <end position="302"/>
    </location>
</feature>
<feature type="compositionally biased region" description="Low complexity" evidence="1">
    <location>
        <begin position="268"/>
        <end position="277"/>
    </location>
</feature>
<dbReference type="AlphaFoldDB" id="A3GF10"/>
<dbReference type="eggNOG" id="ENOG502QR4N">
    <property type="taxonomic scope" value="Eukaryota"/>
</dbReference>
<feature type="domain" description="SBE2/SBE22 middle" evidence="2">
    <location>
        <begin position="414"/>
        <end position="502"/>
    </location>
</feature>
<accession>A3GF10</accession>
<feature type="region of interest" description="Disordered" evidence="1">
    <location>
        <begin position="35"/>
        <end position="63"/>
    </location>
</feature>
<dbReference type="GeneID" id="4850859"/>
<dbReference type="OrthoDB" id="289721at2759"/>
<feature type="compositionally biased region" description="Low complexity" evidence="1">
    <location>
        <begin position="218"/>
        <end position="245"/>
    </location>
</feature>
<dbReference type="KEGG" id="pic:PICST_51421"/>
<sequence>MKNTNASSSSLDNNNINNNNYYDIAISLTSNSSIVTSGSSSSKKSSPKRVSSMSALTTLNEVKPTAKRPGDYYIQKLSQSSLSLITANSHSQSHKNDTVNGRNYPRPRSGESLASLRTSYSDEVSSIVSSQFDTPIETSSRQSQNMLADSRLSSLTSNSIAPSEAPSINNFNFTSSTTITAEDGDCNSCNSCSNDHSDYLDGDSSPDITYDHNCSTSSISTLSTRNSSRLSSSSSFSHSHSARNSKGNSKASHPVTRSYSTSNIKQRSTSSSPSLSRSKTRYISSKEIKERQMLRKKKYDENDDDEEILTNELDNLVFNVPVIKNHSELYLLSSSSSAMLSRSDLMTDNDNNKYNINGSIMKPCPLPGKLGSQTDLSIINSHGNDLTQDSIVEEAEGDDTMIAVANLSMNDDSEISNNISQFYNQRSTSMSKIAKLSREQTMMYKLPNFVKSQSSMEDLHLISLEKLNLIDQTRPINLPPKSGLDKSKHNREFQKVLTNFELNTKNLNDARNRSSQIHAQNQQLWMKYVSSLVDEETTSKQFNKKFSYEKNAIRKLAWDSNIPSAFRFQFFMQILSHNNNSQDSVHTINNSFTLFDQKYQNLSDTIRKNKDVEFNNIVDVVLHRPMFDAILKEVSSSSTFSLASLKDNFKYLLYIKSLSEYGLHKHDQVFLIPVLLVLFQNTQSLQEIYCLLELINQQILNRDFLSTLNGALGNWSDLKNLSSHPGTSSTYLSKFLSKLNNLDEFDKLNSNSFFEILLQFNDKLPLSLSAPSTPIMNHPGQFSFTHSPSSSSNLSCASNLSDGNNNSNINNSDNITPRTSVSGSDDFVDINSSALQLMIKLLQLLIIHSNSVKSKDKNNMKIVSTFLVVTFQFYHINWNSFQELIKLNKSIRLNKTADQVANLDAFVEKWKDSFGRF</sequence>
<dbReference type="InParanoid" id="A3GF10"/>
<name>A3GF10_PICST</name>
<dbReference type="RefSeq" id="XP_001387698.2">
    <property type="nucleotide sequence ID" value="XM_001387661.1"/>
</dbReference>
<dbReference type="FunCoup" id="A3GF10">
    <property type="interactions" value="30"/>
</dbReference>
<feature type="region of interest" description="Disordered" evidence="1">
    <location>
        <begin position="86"/>
        <end position="117"/>
    </location>
</feature>